<gene>
    <name evidence="2" type="ORF">Ctob_013686</name>
</gene>
<feature type="region of interest" description="Disordered" evidence="1">
    <location>
        <begin position="1"/>
        <end position="35"/>
    </location>
</feature>
<dbReference type="EMBL" id="JWZX01002107">
    <property type="protein sequence ID" value="KOO30987.1"/>
    <property type="molecule type" value="Genomic_DNA"/>
</dbReference>
<dbReference type="Proteomes" id="UP000037460">
    <property type="component" value="Unassembled WGS sequence"/>
</dbReference>
<accession>A0A0M0JXH4</accession>
<name>A0A0M0JXH4_9EUKA</name>
<keyword evidence="3" id="KW-1185">Reference proteome</keyword>
<proteinExistence type="predicted"/>
<evidence type="ECO:0000313" key="2">
    <source>
        <dbReference type="EMBL" id="KOO30987.1"/>
    </source>
</evidence>
<evidence type="ECO:0000256" key="1">
    <source>
        <dbReference type="SAM" id="MobiDB-lite"/>
    </source>
</evidence>
<reference evidence="3" key="1">
    <citation type="journal article" date="2015" name="PLoS Genet.">
        <title>Genome Sequence and Transcriptome Analyses of Chrysochromulina tobin: Metabolic Tools for Enhanced Algal Fitness in the Prominent Order Prymnesiales (Haptophyceae).</title>
        <authorList>
            <person name="Hovde B.T."/>
            <person name="Deodato C.R."/>
            <person name="Hunsperger H.M."/>
            <person name="Ryken S.A."/>
            <person name="Yost W."/>
            <person name="Jha R.K."/>
            <person name="Patterson J."/>
            <person name="Monnat R.J. Jr."/>
            <person name="Barlow S.B."/>
            <person name="Starkenburg S.R."/>
            <person name="Cattolico R.A."/>
        </authorList>
    </citation>
    <scope>NUCLEOTIDE SEQUENCE</scope>
    <source>
        <strain evidence="3">CCMP291</strain>
    </source>
</reference>
<feature type="compositionally biased region" description="Polar residues" evidence="1">
    <location>
        <begin position="1"/>
        <end position="11"/>
    </location>
</feature>
<comment type="caution">
    <text evidence="2">The sequence shown here is derived from an EMBL/GenBank/DDBJ whole genome shotgun (WGS) entry which is preliminary data.</text>
</comment>
<protein>
    <submittedName>
        <fullName evidence="2">Uncharacterized protein</fullName>
    </submittedName>
</protein>
<evidence type="ECO:0000313" key="3">
    <source>
        <dbReference type="Proteomes" id="UP000037460"/>
    </source>
</evidence>
<organism evidence="2 3">
    <name type="scientific">Chrysochromulina tobinii</name>
    <dbReference type="NCBI Taxonomy" id="1460289"/>
    <lineage>
        <taxon>Eukaryota</taxon>
        <taxon>Haptista</taxon>
        <taxon>Haptophyta</taxon>
        <taxon>Prymnesiophyceae</taxon>
        <taxon>Prymnesiales</taxon>
        <taxon>Chrysochromulinaceae</taxon>
        <taxon>Chrysochromulina</taxon>
    </lineage>
</organism>
<dbReference type="AlphaFoldDB" id="A0A0M0JXH4"/>
<feature type="non-terminal residue" evidence="2">
    <location>
        <position position="164"/>
    </location>
</feature>
<sequence>MVSRISPSGVNSSRRRRASSSPSSPDDARCRRAHHHRRAAGARGQYLCPNTCMLPPGRAASTCAQIHAWCRRGARPVPVPECMHVLGRRGRAREVRTMLPRDWRLRQVACLWRRGVECPHLCILAAHVSHTCSLHTCRNDACGFDCMQALAHRPHTVRGGACAR</sequence>